<feature type="domain" description="SGNH hydrolase-type esterase" evidence="4">
    <location>
        <begin position="38"/>
        <end position="255"/>
    </location>
</feature>
<evidence type="ECO:0000256" key="2">
    <source>
        <dbReference type="PIRSR" id="PIRSR637460-2"/>
    </source>
</evidence>
<keyword evidence="6" id="KW-1185">Reference proteome</keyword>
<feature type="disulfide bond" evidence="2">
    <location>
        <begin position="58"/>
        <end position="83"/>
    </location>
</feature>
<dbReference type="AlphaFoldDB" id="A0A919TF74"/>
<organism evidence="5 6">
    <name type="scientific">Paractinoplanes toevensis</name>
    <dbReference type="NCBI Taxonomy" id="571911"/>
    <lineage>
        <taxon>Bacteria</taxon>
        <taxon>Bacillati</taxon>
        <taxon>Actinomycetota</taxon>
        <taxon>Actinomycetes</taxon>
        <taxon>Micromonosporales</taxon>
        <taxon>Micromonosporaceae</taxon>
        <taxon>Paractinoplanes</taxon>
    </lineage>
</organism>
<dbReference type="GO" id="GO:0019433">
    <property type="term" value="P:triglyceride catabolic process"/>
    <property type="evidence" value="ECO:0007669"/>
    <property type="project" value="TreeGrafter"/>
</dbReference>
<accession>A0A919TF74</accession>
<dbReference type="PANTHER" id="PTHR37981">
    <property type="entry name" value="LIPASE 2"/>
    <property type="match status" value="1"/>
</dbReference>
<evidence type="ECO:0000313" key="6">
    <source>
        <dbReference type="Proteomes" id="UP000677082"/>
    </source>
</evidence>
<dbReference type="SUPFAM" id="SSF52266">
    <property type="entry name" value="SGNH hydrolase"/>
    <property type="match status" value="1"/>
</dbReference>
<dbReference type="Pfam" id="PF13472">
    <property type="entry name" value="Lipase_GDSL_2"/>
    <property type="match status" value="1"/>
</dbReference>
<dbReference type="InterPro" id="IPR036514">
    <property type="entry name" value="SGNH_hydro_sf"/>
</dbReference>
<dbReference type="Gene3D" id="3.40.50.1110">
    <property type="entry name" value="SGNH hydrolase"/>
    <property type="match status" value="1"/>
</dbReference>
<dbReference type="CDD" id="cd01823">
    <property type="entry name" value="SEST_like"/>
    <property type="match status" value="1"/>
</dbReference>
<feature type="chain" id="PRO_5037873512" evidence="3">
    <location>
        <begin position="26"/>
        <end position="267"/>
    </location>
</feature>
<dbReference type="InterPro" id="IPR037460">
    <property type="entry name" value="SEST-like"/>
</dbReference>
<evidence type="ECO:0000256" key="3">
    <source>
        <dbReference type="SAM" id="SignalP"/>
    </source>
</evidence>
<keyword evidence="2" id="KW-1015">Disulfide bond</keyword>
<name>A0A919TF74_9ACTN</name>
<keyword evidence="3" id="KW-0732">Signal</keyword>
<dbReference type="InterPro" id="IPR013830">
    <property type="entry name" value="SGNH_hydro"/>
</dbReference>
<reference evidence="5 6" key="1">
    <citation type="submission" date="2021-03" db="EMBL/GenBank/DDBJ databases">
        <title>Whole genome shotgun sequence of Actinoplanes toevensis NBRC 105298.</title>
        <authorList>
            <person name="Komaki H."/>
            <person name="Tamura T."/>
        </authorList>
    </citation>
    <scope>NUCLEOTIDE SEQUENCE [LARGE SCALE GENOMIC DNA]</scope>
    <source>
        <strain evidence="5 6">NBRC 105298</strain>
    </source>
</reference>
<dbReference type="Proteomes" id="UP000677082">
    <property type="component" value="Unassembled WGS sequence"/>
</dbReference>
<proteinExistence type="predicted"/>
<gene>
    <name evidence="5" type="ORF">Ato02nite_063160</name>
</gene>
<evidence type="ECO:0000259" key="4">
    <source>
        <dbReference type="Pfam" id="PF13472"/>
    </source>
</evidence>
<dbReference type="PANTHER" id="PTHR37981:SF1">
    <property type="entry name" value="SGNH HYDROLASE-TYPE ESTERASE DOMAIN-CONTAINING PROTEIN"/>
    <property type="match status" value="1"/>
</dbReference>
<feature type="signal peptide" evidence="3">
    <location>
        <begin position="1"/>
        <end position="25"/>
    </location>
</feature>
<evidence type="ECO:0000256" key="1">
    <source>
        <dbReference type="PIRSR" id="PIRSR637460-1"/>
    </source>
</evidence>
<sequence>MRLFRPRAVAALALILTLVVDPACAVAGPGPAPLRYVALGDSYSAGVGSGGSESGGSCRRNTNAYPVRWAKAHPDYHLVHIACSGAGVESVRRTQLPSLTPATTLVTVTAGGNDIGFADTMTVCVVDPRPASCLAGAARGSKLARTVLPGRLRQLYREIRSRAPETSVLVFGYPRFFRTGRLGCRLLTTGEREAVNDTIDVLNRVIEAEATAAGFRYVDVRPAFAGHGACAATPWLNAVTFPPNNSFHPNDAGQREGYLAAMNAALG</sequence>
<feature type="disulfide bond" evidence="2">
    <location>
        <begin position="124"/>
        <end position="133"/>
    </location>
</feature>
<feature type="active site" evidence="1">
    <location>
        <position position="248"/>
    </location>
</feature>
<dbReference type="GO" id="GO:0004806">
    <property type="term" value="F:triacylglycerol lipase activity"/>
    <property type="evidence" value="ECO:0007669"/>
    <property type="project" value="TreeGrafter"/>
</dbReference>
<protein>
    <submittedName>
        <fullName evidence="5">Lipase 1</fullName>
    </submittedName>
</protein>
<feature type="active site" description="Nucleophile" evidence="1">
    <location>
        <position position="42"/>
    </location>
</feature>
<comment type="caution">
    <text evidence="5">The sequence shown here is derived from an EMBL/GenBank/DDBJ whole genome shotgun (WGS) entry which is preliminary data.</text>
</comment>
<evidence type="ECO:0000313" key="5">
    <source>
        <dbReference type="EMBL" id="GIM94523.1"/>
    </source>
</evidence>
<dbReference type="EMBL" id="BOQN01000083">
    <property type="protein sequence ID" value="GIM94523.1"/>
    <property type="molecule type" value="Genomic_DNA"/>
</dbReference>